<organism evidence="2 3">
    <name type="scientific">Streptomyces montanus</name>
    <dbReference type="NCBI Taxonomy" id="2580423"/>
    <lineage>
        <taxon>Bacteria</taxon>
        <taxon>Bacillati</taxon>
        <taxon>Actinomycetota</taxon>
        <taxon>Actinomycetes</taxon>
        <taxon>Kitasatosporales</taxon>
        <taxon>Streptomycetaceae</taxon>
        <taxon>Streptomyces</taxon>
    </lineage>
</organism>
<dbReference type="AlphaFoldDB" id="A0A5R9F9W8"/>
<evidence type="ECO:0000313" key="2">
    <source>
        <dbReference type="EMBL" id="TLS40497.1"/>
    </source>
</evidence>
<protein>
    <submittedName>
        <fullName evidence="2">Uncharacterized protein</fullName>
    </submittedName>
</protein>
<feature type="transmembrane region" description="Helical" evidence="1">
    <location>
        <begin position="84"/>
        <end position="103"/>
    </location>
</feature>
<proteinExistence type="predicted"/>
<keyword evidence="1" id="KW-0472">Membrane</keyword>
<gene>
    <name evidence="2" type="ORF">FE633_41120</name>
</gene>
<keyword evidence="1" id="KW-0812">Transmembrane</keyword>
<keyword evidence="3" id="KW-1185">Reference proteome</keyword>
<evidence type="ECO:0000313" key="3">
    <source>
        <dbReference type="Proteomes" id="UP000305906"/>
    </source>
</evidence>
<accession>A0A5R9F9W8</accession>
<reference evidence="2 3" key="1">
    <citation type="submission" date="2019-05" db="EMBL/GenBank/DDBJ databases">
        <title>Streptomyces sp. NEAU-C151, a novel actinomycete isolated from soil.</title>
        <authorList>
            <person name="Han L."/>
            <person name="Jiang H."/>
        </authorList>
    </citation>
    <scope>NUCLEOTIDE SEQUENCE [LARGE SCALE GENOMIC DNA]</scope>
    <source>
        <strain evidence="2 3">NEAU-C151</strain>
    </source>
</reference>
<dbReference type="Proteomes" id="UP000305906">
    <property type="component" value="Unassembled WGS sequence"/>
</dbReference>
<name>A0A5R9F9W8_9ACTN</name>
<dbReference type="EMBL" id="VBZC01000076">
    <property type="protein sequence ID" value="TLS40497.1"/>
    <property type="molecule type" value="Genomic_DNA"/>
</dbReference>
<evidence type="ECO:0000256" key="1">
    <source>
        <dbReference type="SAM" id="Phobius"/>
    </source>
</evidence>
<dbReference type="RefSeq" id="WP_138050279.1">
    <property type="nucleotide sequence ID" value="NZ_VBZC01000076.1"/>
</dbReference>
<feature type="transmembrane region" description="Helical" evidence="1">
    <location>
        <begin position="27"/>
        <end position="45"/>
    </location>
</feature>
<keyword evidence="1" id="KW-1133">Transmembrane helix</keyword>
<comment type="caution">
    <text evidence="2">The sequence shown here is derived from an EMBL/GenBank/DDBJ whole genome shotgun (WGS) entry which is preliminary data.</text>
</comment>
<sequence>MGDAEIRNAELHRKLLDRAGKWKERGIGLLILAALMWGYVAWQLLMPSGAFSGGGGCYGLLFEKHTYGDGSVARCAVERPWPRLLGVLGLSVPVSIVGAVLYTKGSVSMLLSHHAMALTGGRR</sequence>